<organism evidence="6 7">
    <name type="scientific">Collinsella ihumii</name>
    <dbReference type="NCBI Taxonomy" id="1720204"/>
    <lineage>
        <taxon>Bacteria</taxon>
        <taxon>Bacillati</taxon>
        <taxon>Actinomycetota</taxon>
        <taxon>Coriobacteriia</taxon>
        <taxon>Coriobacteriales</taxon>
        <taxon>Coriobacteriaceae</taxon>
        <taxon>Collinsella</taxon>
    </lineage>
</organism>
<dbReference type="PROSITE" id="PS50932">
    <property type="entry name" value="HTH_LACI_2"/>
    <property type="match status" value="1"/>
</dbReference>
<feature type="domain" description="HTH lacI-type" evidence="5">
    <location>
        <begin position="6"/>
        <end position="60"/>
    </location>
</feature>
<dbReference type="PANTHER" id="PTHR30146">
    <property type="entry name" value="LACI-RELATED TRANSCRIPTIONAL REPRESSOR"/>
    <property type="match status" value="1"/>
</dbReference>
<keyword evidence="2" id="KW-0805">Transcription regulation</keyword>
<keyword evidence="1" id="KW-0678">Repressor</keyword>
<dbReference type="PANTHER" id="PTHR30146:SF148">
    <property type="entry name" value="HTH-TYPE TRANSCRIPTIONAL REPRESSOR PURR-RELATED"/>
    <property type="match status" value="1"/>
</dbReference>
<evidence type="ECO:0000256" key="2">
    <source>
        <dbReference type="ARBA" id="ARBA00023015"/>
    </source>
</evidence>
<sequence length="338" mass="37472">MPSSKISVREISRRTGYSPATVSNALNNKRGVSDQTASEIRRVAADLGYRRTTKLRQVQFVMGRNSGRMLDEGSFRVAVVNGVEEEARNHGLTVSYTTVELADCAAREHELAKIMGDPTSGIILLGTEMTQNDYDLFAHCPVPLVLVDGQSDNHFIESILFSNEGSAYRAVRYLVRMGHRQIGYLAGKLRIRNFPLRERGYERALAEVGAVPQAKFRVSLGTDKMESAYRDMLAWLKTDPELPTAFFAENDALAVGAMKALAECGYDIPGDVSMVGFDDVEFASIVHPGLTSVHIPRTDLGRIAVRKLIEQVEHPKAYTCVTHMSTTFIERESVRSLL</sequence>
<dbReference type="EMBL" id="DYVF01000059">
    <property type="protein sequence ID" value="HJG31740.1"/>
    <property type="molecule type" value="Genomic_DNA"/>
</dbReference>
<accession>A0A921ITV0</accession>
<keyword evidence="3 6" id="KW-0238">DNA-binding</keyword>
<evidence type="ECO:0000256" key="3">
    <source>
        <dbReference type="ARBA" id="ARBA00023125"/>
    </source>
</evidence>
<dbReference type="GO" id="GO:0003700">
    <property type="term" value="F:DNA-binding transcription factor activity"/>
    <property type="evidence" value="ECO:0007669"/>
    <property type="project" value="TreeGrafter"/>
</dbReference>
<keyword evidence="4" id="KW-0804">Transcription</keyword>
<dbReference type="Gene3D" id="1.10.260.40">
    <property type="entry name" value="lambda repressor-like DNA-binding domains"/>
    <property type="match status" value="1"/>
</dbReference>
<evidence type="ECO:0000259" key="5">
    <source>
        <dbReference type="PROSITE" id="PS50932"/>
    </source>
</evidence>
<dbReference type="InterPro" id="IPR000843">
    <property type="entry name" value="HTH_LacI"/>
</dbReference>
<evidence type="ECO:0000256" key="4">
    <source>
        <dbReference type="ARBA" id="ARBA00023163"/>
    </source>
</evidence>
<protein>
    <submittedName>
        <fullName evidence="6">LacI family DNA-binding transcriptional regulator</fullName>
    </submittedName>
</protein>
<name>A0A921ITV0_9ACTN</name>
<gene>
    <name evidence="6" type="ORF">K8U80_10165</name>
</gene>
<comment type="caution">
    <text evidence="6">The sequence shown here is derived from an EMBL/GenBank/DDBJ whole genome shotgun (WGS) entry which is preliminary data.</text>
</comment>
<reference evidence="6" key="2">
    <citation type="submission" date="2021-09" db="EMBL/GenBank/DDBJ databases">
        <authorList>
            <person name="Gilroy R."/>
        </authorList>
    </citation>
    <scope>NUCLEOTIDE SEQUENCE</scope>
    <source>
        <strain evidence="6">ChiGjej2B2-7701</strain>
    </source>
</reference>
<proteinExistence type="predicted"/>
<dbReference type="GO" id="GO:0000976">
    <property type="term" value="F:transcription cis-regulatory region binding"/>
    <property type="evidence" value="ECO:0007669"/>
    <property type="project" value="TreeGrafter"/>
</dbReference>
<dbReference type="SUPFAM" id="SSF47413">
    <property type="entry name" value="lambda repressor-like DNA-binding domains"/>
    <property type="match status" value="1"/>
</dbReference>
<dbReference type="RefSeq" id="WP_273342857.1">
    <property type="nucleotide sequence ID" value="NZ_JAUEIM010000005.1"/>
</dbReference>
<dbReference type="Proteomes" id="UP000746751">
    <property type="component" value="Unassembled WGS sequence"/>
</dbReference>
<dbReference type="Gene3D" id="3.40.50.2300">
    <property type="match status" value="2"/>
</dbReference>
<evidence type="ECO:0000313" key="7">
    <source>
        <dbReference type="Proteomes" id="UP000746751"/>
    </source>
</evidence>
<dbReference type="SMART" id="SM00354">
    <property type="entry name" value="HTH_LACI"/>
    <property type="match status" value="1"/>
</dbReference>
<dbReference type="InterPro" id="IPR028082">
    <property type="entry name" value="Peripla_BP_I"/>
</dbReference>
<dbReference type="Pfam" id="PF13377">
    <property type="entry name" value="Peripla_BP_3"/>
    <property type="match status" value="1"/>
</dbReference>
<dbReference type="InterPro" id="IPR010982">
    <property type="entry name" value="Lambda_DNA-bd_dom_sf"/>
</dbReference>
<dbReference type="CDD" id="cd01392">
    <property type="entry name" value="HTH_LacI"/>
    <property type="match status" value="1"/>
</dbReference>
<dbReference type="AlphaFoldDB" id="A0A921ITV0"/>
<reference evidence="6" key="1">
    <citation type="journal article" date="2021" name="PeerJ">
        <title>Extensive microbial diversity within the chicken gut microbiome revealed by metagenomics and culture.</title>
        <authorList>
            <person name="Gilroy R."/>
            <person name="Ravi A."/>
            <person name="Getino M."/>
            <person name="Pursley I."/>
            <person name="Horton D.L."/>
            <person name="Alikhan N.F."/>
            <person name="Baker D."/>
            <person name="Gharbi K."/>
            <person name="Hall N."/>
            <person name="Watson M."/>
            <person name="Adriaenssens E.M."/>
            <person name="Foster-Nyarko E."/>
            <person name="Jarju S."/>
            <person name="Secka A."/>
            <person name="Antonio M."/>
            <person name="Oren A."/>
            <person name="Chaudhuri R.R."/>
            <person name="La Ragione R."/>
            <person name="Hildebrand F."/>
            <person name="Pallen M.J."/>
        </authorList>
    </citation>
    <scope>NUCLEOTIDE SEQUENCE</scope>
    <source>
        <strain evidence="6">ChiGjej2B2-7701</strain>
    </source>
</reference>
<dbReference type="SUPFAM" id="SSF53822">
    <property type="entry name" value="Periplasmic binding protein-like I"/>
    <property type="match status" value="1"/>
</dbReference>
<evidence type="ECO:0000313" key="6">
    <source>
        <dbReference type="EMBL" id="HJG31740.1"/>
    </source>
</evidence>
<dbReference type="InterPro" id="IPR046335">
    <property type="entry name" value="LacI/GalR-like_sensor"/>
</dbReference>
<evidence type="ECO:0000256" key="1">
    <source>
        <dbReference type="ARBA" id="ARBA00022491"/>
    </source>
</evidence>
<dbReference type="Pfam" id="PF00356">
    <property type="entry name" value="LacI"/>
    <property type="match status" value="1"/>
</dbReference>